<accession>A0A5S4EV11</accession>
<dbReference type="RefSeq" id="WP_138674143.1">
    <property type="nucleotide sequence ID" value="NZ_VCKY01000422.1"/>
</dbReference>
<sequence>MNTIQYGYRSTDGSTTEHHIRRVILWSQAQRAALQAGQQPAVAVYRVVHVIHEDPFSGDCTAEPVTAWAELPTDTAVQFGIYRNSATPVREASQIDLNCLPRLHELTGEGDPHGSSPRDGGHIVYRAVALHPQRGSILFPLAAWTLLYPNL</sequence>
<organism evidence="1 2">
    <name type="scientific">Nonomuraea turkmeniaca</name>
    <dbReference type="NCBI Taxonomy" id="103838"/>
    <lineage>
        <taxon>Bacteria</taxon>
        <taxon>Bacillati</taxon>
        <taxon>Actinomycetota</taxon>
        <taxon>Actinomycetes</taxon>
        <taxon>Streptosporangiales</taxon>
        <taxon>Streptosporangiaceae</taxon>
        <taxon>Nonomuraea</taxon>
    </lineage>
</organism>
<name>A0A5S4EV11_9ACTN</name>
<proteinExistence type="predicted"/>
<dbReference type="Proteomes" id="UP000309128">
    <property type="component" value="Unassembled WGS sequence"/>
</dbReference>
<dbReference type="EMBL" id="VCKY01000422">
    <property type="protein sequence ID" value="TMR06377.1"/>
    <property type="molecule type" value="Genomic_DNA"/>
</dbReference>
<keyword evidence="2" id="KW-1185">Reference proteome</keyword>
<protein>
    <submittedName>
        <fullName evidence="1">Uncharacterized protein</fullName>
    </submittedName>
</protein>
<dbReference type="AlphaFoldDB" id="A0A5S4EV11"/>
<comment type="caution">
    <text evidence="1">The sequence shown here is derived from an EMBL/GenBank/DDBJ whole genome shotgun (WGS) entry which is preliminary data.</text>
</comment>
<evidence type="ECO:0000313" key="2">
    <source>
        <dbReference type="Proteomes" id="UP000309128"/>
    </source>
</evidence>
<reference evidence="1 2" key="1">
    <citation type="submission" date="2019-05" db="EMBL/GenBank/DDBJ databases">
        <title>Draft genome sequence of Nonomuraea turkmeniaca DSM 43926.</title>
        <authorList>
            <person name="Saricaoglu S."/>
            <person name="Isik K."/>
        </authorList>
    </citation>
    <scope>NUCLEOTIDE SEQUENCE [LARGE SCALE GENOMIC DNA]</scope>
    <source>
        <strain evidence="1 2">DSM 43926</strain>
    </source>
</reference>
<evidence type="ECO:0000313" key="1">
    <source>
        <dbReference type="EMBL" id="TMR06377.1"/>
    </source>
</evidence>
<gene>
    <name evidence="1" type="ORF">ETD86_52825</name>
</gene>